<feature type="transmembrane region" description="Helical" evidence="10">
    <location>
        <begin position="206"/>
        <end position="222"/>
    </location>
</feature>
<evidence type="ECO:0000313" key="11">
    <source>
        <dbReference type="EMBL" id="KAF9533045.1"/>
    </source>
</evidence>
<comment type="similarity">
    <text evidence="2">Belongs to the nucleotide-sugar transporter family. SLC35B subfamily.</text>
</comment>
<dbReference type="PANTHER" id="PTHR10778">
    <property type="entry name" value="SOLUTE CARRIER FAMILY 35 MEMBER B"/>
    <property type="match status" value="1"/>
</dbReference>
<dbReference type="Pfam" id="PF08449">
    <property type="entry name" value="UAA"/>
    <property type="match status" value="1"/>
</dbReference>
<feature type="transmembrane region" description="Helical" evidence="10">
    <location>
        <begin position="317"/>
        <end position="338"/>
    </location>
</feature>
<evidence type="ECO:0000256" key="10">
    <source>
        <dbReference type="SAM" id="Phobius"/>
    </source>
</evidence>
<evidence type="ECO:0000256" key="7">
    <source>
        <dbReference type="ARBA" id="ARBA00022989"/>
    </source>
</evidence>
<evidence type="ECO:0000256" key="2">
    <source>
        <dbReference type="ARBA" id="ARBA00010694"/>
    </source>
</evidence>
<keyword evidence="4" id="KW-0762">Sugar transport</keyword>
<keyword evidence="7 10" id="KW-1133">Transmembrane helix</keyword>
<dbReference type="InterPro" id="IPR013657">
    <property type="entry name" value="SCL35B1-4/HUT1"/>
</dbReference>
<comment type="subcellular location">
    <subcellularLocation>
        <location evidence="1">Endoplasmic reticulum membrane</location>
        <topology evidence="1">Multi-pass membrane protein</topology>
    </subcellularLocation>
</comment>
<comment type="caution">
    <text evidence="11">The sequence shown here is derived from an EMBL/GenBank/DDBJ whole genome shotgun (WGS) entry which is preliminary data.</text>
</comment>
<dbReference type="AlphaFoldDB" id="A0A9P6JV16"/>
<dbReference type="PANTHER" id="PTHR10778:SF10">
    <property type="entry name" value="SOLUTE CARRIER FAMILY 35 MEMBER B1"/>
    <property type="match status" value="1"/>
</dbReference>
<sequence length="385" mass="42482">MSFIRLLVCVTGVYSMFLLWAIAQERLSVPFQHIDASTSHKFKFPLFMGTCQSFLSALSAFTYILIRAPRSQPLLQTLGLIHKEPARPTTNGQPSKPSTRHSPIPLLTSYLSTSLLITTAAPFGFAALSHISYPAMVLAKSCKLVPVMLMNVLVYRRKFKPYKYLVVSMVTVGITIFMGMGNDSKGAQAKHASKAGAEGGGGQKPLLGMSYLLLNLLLDGLVNSTQDEIFTRHLVSGQQMMFFINIFCTLLTLTLTLLPLPYIPVLHPSHTSGSEFFEAIQWIQDHPGVKWPLVQFAMTGALGQLFIFETLQHFGSLTLVTITLTRKLFTMLLSVIIYNHTLTPGQWAGAAVVFAGISVEAGVKRKEIHAKKVIQEKEKPKIKGL</sequence>
<keyword evidence="6" id="KW-0256">Endoplasmic reticulum</keyword>
<evidence type="ECO:0000256" key="3">
    <source>
        <dbReference type="ARBA" id="ARBA00022448"/>
    </source>
</evidence>
<dbReference type="Proteomes" id="UP000807306">
    <property type="component" value="Unassembled WGS sequence"/>
</dbReference>
<dbReference type="OrthoDB" id="1601at2759"/>
<feature type="transmembrane region" description="Helical" evidence="10">
    <location>
        <begin position="344"/>
        <end position="363"/>
    </location>
</feature>
<evidence type="ECO:0000256" key="6">
    <source>
        <dbReference type="ARBA" id="ARBA00022824"/>
    </source>
</evidence>
<name>A0A9P6JV16_9AGAR</name>
<evidence type="ECO:0000256" key="4">
    <source>
        <dbReference type="ARBA" id="ARBA00022597"/>
    </source>
</evidence>
<keyword evidence="3" id="KW-0813">Transport</keyword>
<evidence type="ECO:0000313" key="12">
    <source>
        <dbReference type="Proteomes" id="UP000807306"/>
    </source>
</evidence>
<evidence type="ECO:0000256" key="5">
    <source>
        <dbReference type="ARBA" id="ARBA00022692"/>
    </source>
</evidence>
<feature type="transmembrane region" description="Helical" evidence="10">
    <location>
        <begin position="162"/>
        <end position="180"/>
    </location>
</feature>
<reference evidence="11" key="1">
    <citation type="submission" date="2020-11" db="EMBL/GenBank/DDBJ databases">
        <authorList>
            <consortium name="DOE Joint Genome Institute"/>
            <person name="Ahrendt S."/>
            <person name="Riley R."/>
            <person name="Andreopoulos W."/>
            <person name="Labutti K."/>
            <person name="Pangilinan J."/>
            <person name="Ruiz-Duenas F.J."/>
            <person name="Barrasa J.M."/>
            <person name="Sanchez-Garcia M."/>
            <person name="Camarero S."/>
            <person name="Miyauchi S."/>
            <person name="Serrano A."/>
            <person name="Linde D."/>
            <person name="Babiker R."/>
            <person name="Drula E."/>
            <person name="Ayuso-Fernandez I."/>
            <person name="Pacheco R."/>
            <person name="Padilla G."/>
            <person name="Ferreira P."/>
            <person name="Barriuso J."/>
            <person name="Kellner H."/>
            <person name="Castanera R."/>
            <person name="Alfaro M."/>
            <person name="Ramirez L."/>
            <person name="Pisabarro A.G."/>
            <person name="Kuo A."/>
            <person name="Tritt A."/>
            <person name="Lipzen A."/>
            <person name="He G."/>
            <person name="Yan M."/>
            <person name="Ng V."/>
            <person name="Cullen D."/>
            <person name="Martin F."/>
            <person name="Rosso M.-N."/>
            <person name="Henrissat B."/>
            <person name="Hibbett D."/>
            <person name="Martinez A.T."/>
            <person name="Grigoriev I.V."/>
        </authorList>
    </citation>
    <scope>NUCLEOTIDE SEQUENCE</scope>
    <source>
        <strain evidence="11">CBS 506.95</strain>
    </source>
</reference>
<keyword evidence="12" id="KW-1185">Reference proteome</keyword>
<keyword evidence="5 10" id="KW-0812">Transmembrane</keyword>
<gene>
    <name evidence="11" type="ORF">CPB83DRAFT_845727</name>
</gene>
<dbReference type="GO" id="GO:0005459">
    <property type="term" value="F:UDP-galactose transmembrane transporter activity"/>
    <property type="evidence" value="ECO:0007669"/>
    <property type="project" value="TreeGrafter"/>
</dbReference>
<dbReference type="GO" id="GO:0005789">
    <property type="term" value="C:endoplasmic reticulum membrane"/>
    <property type="evidence" value="ECO:0007669"/>
    <property type="project" value="UniProtKB-SubCell"/>
</dbReference>
<dbReference type="EMBL" id="MU157829">
    <property type="protein sequence ID" value="KAF9533045.1"/>
    <property type="molecule type" value="Genomic_DNA"/>
</dbReference>
<evidence type="ECO:0000256" key="9">
    <source>
        <dbReference type="ARBA" id="ARBA00041103"/>
    </source>
</evidence>
<feature type="transmembrane region" description="Helical" evidence="10">
    <location>
        <begin position="131"/>
        <end position="155"/>
    </location>
</feature>
<feature type="transmembrane region" description="Helical" evidence="10">
    <location>
        <begin position="291"/>
        <end position="308"/>
    </location>
</feature>
<evidence type="ECO:0000256" key="8">
    <source>
        <dbReference type="ARBA" id="ARBA00023136"/>
    </source>
</evidence>
<feature type="transmembrane region" description="Helical" evidence="10">
    <location>
        <begin position="242"/>
        <end position="263"/>
    </location>
</feature>
<feature type="transmembrane region" description="Helical" evidence="10">
    <location>
        <begin position="104"/>
        <end position="125"/>
    </location>
</feature>
<dbReference type="InterPro" id="IPR037185">
    <property type="entry name" value="EmrE-like"/>
</dbReference>
<dbReference type="GO" id="GO:0005460">
    <property type="term" value="F:UDP-glucose transmembrane transporter activity"/>
    <property type="evidence" value="ECO:0007669"/>
    <property type="project" value="TreeGrafter"/>
</dbReference>
<accession>A0A9P6JV16</accession>
<protein>
    <recommendedName>
        <fullName evidence="9">UDP-galactose transporter homolog 1</fullName>
    </recommendedName>
</protein>
<proteinExistence type="inferred from homology"/>
<keyword evidence="8 10" id="KW-0472">Membrane</keyword>
<feature type="transmembrane region" description="Helical" evidence="10">
    <location>
        <begin position="47"/>
        <end position="66"/>
    </location>
</feature>
<organism evidence="11 12">
    <name type="scientific">Crepidotus variabilis</name>
    <dbReference type="NCBI Taxonomy" id="179855"/>
    <lineage>
        <taxon>Eukaryota</taxon>
        <taxon>Fungi</taxon>
        <taxon>Dikarya</taxon>
        <taxon>Basidiomycota</taxon>
        <taxon>Agaricomycotina</taxon>
        <taxon>Agaricomycetes</taxon>
        <taxon>Agaricomycetidae</taxon>
        <taxon>Agaricales</taxon>
        <taxon>Agaricineae</taxon>
        <taxon>Crepidotaceae</taxon>
        <taxon>Crepidotus</taxon>
    </lineage>
</organism>
<evidence type="ECO:0000256" key="1">
    <source>
        <dbReference type="ARBA" id="ARBA00004477"/>
    </source>
</evidence>
<dbReference type="SUPFAM" id="SSF103481">
    <property type="entry name" value="Multidrug resistance efflux transporter EmrE"/>
    <property type="match status" value="1"/>
</dbReference>
<dbReference type="GO" id="GO:0000139">
    <property type="term" value="C:Golgi membrane"/>
    <property type="evidence" value="ECO:0007669"/>
    <property type="project" value="TreeGrafter"/>
</dbReference>